<evidence type="ECO:0000313" key="2">
    <source>
        <dbReference type="EMBL" id="CAK7924211.1"/>
    </source>
</evidence>
<dbReference type="Proteomes" id="UP001162060">
    <property type="component" value="Unassembled WGS sequence"/>
</dbReference>
<evidence type="ECO:0000313" key="3">
    <source>
        <dbReference type="Proteomes" id="UP001162060"/>
    </source>
</evidence>
<organism evidence="2 3">
    <name type="scientific">Peronospora matthiolae</name>
    <dbReference type="NCBI Taxonomy" id="2874970"/>
    <lineage>
        <taxon>Eukaryota</taxon>
        <taxon>Sar</taxon>
        <taxon>Stramenopiles</taxon>
        <taxon>Oomycota</taxon>
        <taxon>Peronosporomycetes</taxon>
        <taxon>Peronosporales</taxon>
        <taxon>Peronosporaceae</taxon>
        <taxon>Peronospora</taxon>
    </lineage>
</organism>
<feature type="region of interest" description="Disordered" evidence="1">
    <location>
        <begin position="1"/>
        <end position="44"/>
    </location>
</feature>
<feature type="region of interest" description="Disordered" evidence="1">
    <location>
        <begin position="460"/>
        <end position="480"/>
    </location>
</feature>
<gene>
    <name evidence="2" type="ORF">PM001_LOCUS9361</name>
</gene>
<accession>A0AAV1TPB7</accession>
<evidence type="ECO:0000256" key="1">
    <source>
        <dbReference type="SAM" id="MobiDB-lite"/>
    </source>
</evidence>
<reference evidence="2" key="1">
    <citation type="submission" date="2024-01" db="EMBL/GenBank/DDBJ databases">
        <authorList>
            <person name="Webb A."/>
        </authorList>
    </citation>
    <scope>NUCLEOTIDE SEQUENCE</scope>
    <source>
        <strain evidence="2">Pm1</strain>
    </source>
</reference>
<proteinExistence type="predicted"/>
<dbReference type="AlphaFoldDB" id="A0AAV1TPB7"/>
<protein>
    <submittedName>
        <fullName evidence="2">Uncharacterized protein</fullName>
    </submittedName>
</protein>
<feature type="compositionally biased region" description="Acidic residues" evidence="1">
    <location>
        <begin position="1"/>
        <end position="15"/>
    </location>
</feature>
<name>A0AAV1TPB7_9STRA</name>
<sequence>MATGDEDAWEWEDDPSTSPTSSAARSNVHGHQEETQTHAALPELLSPDSGKWQFDLSELELEMSRGLPPAFASPFSDCEGATSTEKKLIAAVVNLDACGRSDKERVRTLQALALVVRLHVLAARGSFGELLSDLETPTEAVKDLEEELKQLAGDWGDKELLEPTLRPSRRQQLKEMTGLLRHALTTEDEDLTLFQHVIEQLFRGLTDQKLVVSMKWLEQRTDDDREKEGETLSYLRQILALNTSDCGDTSRTTTLSEAEIFQDAKDIGRDELLINGVQVEGTRKYDAVVDALQRELKLVLASQVGKTIEHAPLAVNNALQSIAMAVLHAINRTESGGSSYEVLSKFLSSHEMDRVLLRPNSARAAPLEVHVDVGPYLELIPGLDMVNWAFGLRVKLTAATWYLVCDADDPTEELHEFETTFCNRLAFSVGLAPFHPLDSMRKDGGEVAIRLVLPAGDSSCAQSPHRQRVEEENVMGNSNH</sequence>
<comment type="caution">
    <text evidence="2">The sequence shown here is derived from an EMBL/GenBank/DDBJ whole genome shotgun (WGS) entry which is preliminary data.</text>
</comment>
<dbReference type="EMBL" id="CAKLBY020000073">
    <property type="protein sequence ID" value="CAK7924211.1"/>
    <property type="molecule type" value="Genomic_DNA"/>
</dbReference>